<dbReference type="Gene3D" id="3.90.550.10">
    <property type="entry name" value="Spore Coat Polysaccharide Biosynthesis Protein SpsA, Chain A"/>
    <property type="match status" value="1"/>
</dbReference>
<keyword evidence="1" id="KW-0808">Transferase</keyword>
<dbReference type="SUPFAM" id="SSF53448">
    <property type="entry name" value="Nucleotide-diphospho-sugar transferases"/>
    <property type="match status" value="1"/>
</dbReference>
<dbReference type="GO" id="GO:0005829">
    <property type="term" value="C:cytosol"/>
    <property type="evidence" value="ECO:0007669"/>
    <property type="project" value="TreeGrafter"/>
</dbReference>
<dbReference type="GO" id="GO:0008690">
    <property type="term" value="F:3-deoxy-manno-octulosonate cytidylyltransferase activity"/>
    <property type="evidence" value="ECO:0007669"/>
    <property type="project" value="TreeGrafter"/>
</dbReference>
<name>A0A382XB69_9ZZZZ</name>
<evidence type="ECO:0000313" key="3">
    <source>
        <dbReference type="EMBL" id="SVD68114.1"/>
    </source>
</evidence>
<reference evidence="3" key="1">
    <citation type="submission" date="2018-05" db="EMBL/GenBank/DDBJ databases">
        <authorList>
            <person name="Lanie J.A."/>
            <person name="Ng W.-L."/>
            <person name="Kazmierczak K.M."/>
            <person name="Andrzejewski T.M."/>
            <person name="Davidsen T.M."/>
            <person name="Wayne K.J."/>
            <person name="Tettelin H."/>
            <person name="Glass J.I."/>
            <person name="Rusch D."/>
            <person name="Podicherti R."/>
            <person name="Tsui H.-C.T."/>
            <person name="Winkler M.E."/>
        </authorList>
    </citation>
    <scope>NUCLEOTIDE SEQUENCE</scope>
</reference>
<proteinExistence type="predicted"/>
<dbReference type="InterPro" id="IPR029044">
    <property type="entry name" value="Nucleotide-diphossugar_trans"/>
</dbReference>
<organism evidence="3">
    <name type="scientific">marine metagenome</name>
    <dbReference type="NCBI Taxonomy" id="408172"/>
    <lineage>
        <taxon>unclassified sequences</taxon>
        <taxon>metagenomes</taxon>
        <taxon>ecological metagenomes</taxon>
    </lineage>
</organism>
<evidence type="ECO:0000256" key="2">
    <source>
        <dbReference type="ARBA" id="ARBA00022695"/>
    </source>
</evidence>
<dbReference type="Pfam" id="PF02348">
    <property type="entry name" value="CTP_transf_3"/>
    <property type="match status" value="1"/>
</dbReference>
<dbReference type="InterPro" id="IPR003329">
    <property type="entry name" value="Cytidylyl_trans"/>
</dbReference>
<dbReference type="PANTHER" id="PTHR42866">
    <property type="entry name" value="3-DEOXY-MANNO-OCTULOSONATE CYTIDYLYLTRANSFERASE"/>
    <property type="match status" value="1"/>
</dbReference>
<dbReference type="PANTHER" id="PTHR42866:SF2">
    <property type="entry name" value="3-DEOXY-MANNO-OCTULOSONATE CYTIDYLYLTRANSFERASE, MITOCHONDRIAL"/>
    <property type="match status" value="1"/>
</dbReference>
<dbReference type="EMBL" id="UINC01166263">
    <property type="protein sequence ID" value="SVD68114.1"/>
    <property type="molecule type" value="Genomic_DNA"/>
</dbReference>
<keyword evidence="2" id="KW-0548">Nucleotidyltransferase</keyword>
<sequence>MILHVYKRCLLASKINDVYVATDNQQIADVVRSGGGKVLMTRSDHKNGTERIAEAAEQIECEIIVNVFGDEALVNPQHIDAVVSALLEDSSVNVAILVNPYKKKNSPSDIKAVVNENMDVMYLSRADIPSSARTPDPSMF</sequence>
<feature type="non-terminal residue" evidence="3">
    <location>
        <position position="140"/>
    </location>
</feature>
<evidence type="ECO:0008006" key="4">
    <source>
        <dbReference type="Google" id="ProtNLM"/>
    </source>
</evidence>
<evidence type="ECO:0000256" key="1">
    <source>
        <dbReference type="ARBA" id="ARBA00022679"/>
    </source>
</evidence>
<dbReference type="AlphaFoldDB" id="A0A382XB69"/>
<protein>
    <recommendedName>
        <fullName evidence="4">3-deoxy-manno-octulosonate cytidylyltransferase</fullName>
    </recommendedName>
</protein>
<gene>
    <name evidence="3" type="ORF">METZ01_LOCUS420968</name>
</gene>
<accession>A0A382XB69</accession>